<dbReference type="PROSITE" id="PS01229">
    <property type="entry name" value="COF_2"/>
    <property type="match status" value="1"/>
</dbReference>
<reference evidence="1 2" key="1">
    <citation type="submission" date="2020-08" db="EMBL/GenBank/DDBJ databases">
        <title>Cohnella phylogeny.</title>
        <authorList>
            <person name="Dunlap C."/>
        </authorList>
    </citation>
    <scope>NUCLEOTIDE SEQUENCE [LARGE SCALE GENOMIC DNA]</scope>
    <source>
        <strain evidence="1 2">CBP 2801</strain>
    </source>
</reference>
<dbReference type="EMBL" id="JACJVO010000009">
    <property type="protein sequence ID" value="MBB6731001.1"/>
    <property type="molecule type" value="Genomic_DNA"/>
</dbReference>
<dbReference type="InterPro" id="IPR000150">
    <property type="entry name" value="Cof"/>
</dbReference>
<dbReference type="GO" id="GO:0016791">
    <property type="term" value="F:phosphatase activity"/>
    <property type="evidence" value="ECO:0007669"/>
    <property type="project" value="UniProtKB-ARBA"/>
</dbReference>
<comment type="caution">
    <text evidence="1">The sequence shown here is derived from an EMBL/GenBank/DDBJ whole genome shotgun (WGS) entry which is preliminary data.</text>
</comment>
<gene>
    <name evidence="1" type="ORF">H7C18_08805</name>
</gene>
<dbReference type="Gene3D" id="3.30.1240.10">
    <property type="match status" value="1"/>
</dbReference>
<protein>
    <submittedName>
        <fullName evidence="1">HAD family phosphatase</fullName>
    </submittedName>
</protein>
<keyword evidence="2" id="KW-1185">Reference proteome</keyword>
<dbReference type="SFLD" id="SFLDS00003">
    <property type="entry name" value="Haloacid_Dehalogenase"/>
    <property type="match status" value="1"/>
</dbReference>
<proteinExistence type="predicted"/>
<dbReference type="SFLD" id="SFLDG01140">
    <property type="entry name" value="C2.B:_Phosphomannomutase_and_P"/>
    <property type="match status" value="1"/>
</dbReference>
<accession>A0A7X0VUJ0</accession>
<dbReference type="PANTHER" id="PTHR10000:SF8">
    <property type="entry name" value="HAD SUPERFAMILY HYDROLASE-LIKE, TYPE 3"/>
    <property type="match status" value="1"/>
</dbReference>
<evidence type="ECO:0000313" key="1">
    <source>
        <dbReference type="EMBL" id="MBB6731001.1"/>
    </source>
</evidence>
<dbReference type="NCBIfam" id="TIGR00099">
    <property type="entry name" value="Cof-subfamily"/>
    <property type="match status" value="1"/>
</dbReference>
<dbReference type="PANTHER" id="PTHR10000">
    <property type="entry name" value="PHOSPHOSERINE PHOSPHATASE"/>
    <property type="match status" value="1"/>
</dbReference>
<dbReference type="GO" id="GO:0005829">
    <property type="term" value="C:cytosol"/>
    <property type="evidence" value="ECO:0007669"/>
    <property type="project" value="TreeGrafter"/>
</dbReference>
<dbReference type="AlphaFoldDB" id="A0A7X0VUJ0"/>
<name>A0A7X0VUJ0_9BACL</name>
<dbReference type="Pfam" id="PF08282">
    <property type="entry name" value="Hydrolase_3"/>
    <property type="match status" value="1"/>
</dbReference>
<dbReference type="InterPro" id="IPR023214">
    <property type="entry name" value="HAD_sf"/>
</dbReference>
<dbReference type="Gene3D" id="3.40.50.1000">
    <property type="entry name" value="HAD superfamily/HAD-like"/>
    <property type="match status" value="1"/>
</dbReference>
<dbReference type="InterPro" id="IPR006379">
    <property type="entry name" value="HAD-SF_hydro_IIB"/>
</dbReference>
<dbReference type="NCBIfam" id="TIGR01484">
    <property type="entry name" value="HAD-SF-IIB"/>
    <property type="match status" value="1"/>
</dbReference>
<organism evidence="1 2">
    <name type="scientific">Cohnella zeiphila</name>
    <dbReference type="NCBI Taxonomy" id="2761120"/>
    <lineage>
        <taxon>Bacteria</taxon>
        <taxon>Bacillati</taxon>
        <taxon>Bacillota</taxon>
        <taxon>Bacilli</taxon>
        <taxon>Bacillales</taxon>
        <taxon>Paenibacillaceae</taxon>
        <taxon>Cohnella</taxon>
    </lineage>
</organism>
<evidence type="ECO:0000313" key="2">
    <source>
        <dbReference type="Proteomes" id="UP000564644"/>
    </source>
</evidence>
<dbReference type="GO" id="GO:0000287">
    <property type="term" value="F:magnesium ion binding"/>
    <property type="evidence" value="ECO:0007669"/>
    <property type="project" value="TreeGrafter"/>
</dbReference>
<dbReference type="RefSeq" id="WP_185128654.1">
    <property type="nucleotide sequence ID" value="NZ_JACJVO010000009.1"/>
</dbReference>
<dbReference type="InterPro" id="IPR036412">
    <property type="entry name" value="HAD-like_sf"/>
</dbReference>
<dbReference type="CDD" id="cd07516">
    <property type="entry name" value="HAD_Pase"/>
    <property type="match status" value="1"/>
</dbReference>
<dbReference type="Proteomes" id="UP000564644">
    <property type="component" value="Unassembled WGS sequence"/>
</dbReference>
<dbReference type="SUPFAM" id="SSF56784">
    <property type="entry name" value="HAD-like"/>
    <property type="match status" value="1"/>
</dbReference>
<sequence length="271" mass="30178">MTHTNYRLVAADLDDTLLTDDLTVTEHTKQTMASAIAQGVHLTIATGRMFASAQLIARQVGLNVPIITYQGSLIRNLLDGATLYERSVPVEEARKLYDYTREHGLYLQTFIGDCLYAFDEGDKLFAYAKQSSIPYVVEPLFDRLPEGRHTKLIIIDDPEKLDSLLPILRGRLSEEVHLTKSKPNFLEFVHREGTKGHALRFLAAHYGIPMEETIAIGDAWNDREMIEAAGLGVAMANGVPALREIADYVTLGNNEDGVAHVLEKFVLGRQV</sequence>